<feature type="transmembrane region" description="Helical" evidence="7">
    <location>
        <begin position="6"/>
        <end position="25"/>
    </location>
</feature>
<evidence type="ECO:0000256" key="7">
    <source>
        <dbReference type="SAM" id="Phobius"/>
    </source>
</evidence>
<reference evidence="8" key="1">
    <citation type="journal article" date="2021" name="Proc. Natl. Acad. Sci. U.S.A.">
        <title>A Catalog of Tens of Thousands of Viruses from Human Metagenomes Reveals Hidden Associations with Chronic Diseases.</title>
        <authorList>
            <person name="Tisza M.J."/>
            <person name="Buck C.B."/>
        </authorList>
    </citation>
    <scope>NUCLEOTIDE SEQUENCE</scope>
    <source>
        <strain evidence="8">Ctwzt2</strain>
    </source>
</reference>
<name>A0A8S5P8F0_9CAUD</name>
<keyword evidence="5 7" id="KW-1133">Transmembrane helix</keyword>
<keyword evidence="4 7" id="KW-0812">Transmembrane</keyword>
<accession>A0A8S5P8F0</accession>
<dbReference type="GO" id="GO:0015129">
    <property type="term" value="F:lactate transmembrane transporter activity"/>
    <property type="evidence" value="ECO:0007669"/>
    <property type="project" value="InterPro"/>
</dbReference>
<evidence type="ECO:0000313" key="8">
    <source>
        <dbReference type="EMBL" id="DAE03266.1"/>
    </source>
</evidence>
<keyword evidence="3" id="KW-1003">Cell membrane</keyword>
<evidence type="ECO:0000256" key="2">
    <source>
        <dbReference type="ARBA" id="ARBA00022448"/>
    </source>
</evidence>
<proteinExistence type="predicted"/>
<keyword evidence="2" id="KW-0813">Transport</keyword>
<organism evidence="8">
    <name type="scientific">Siphoviridae sp. ctwzt2</name>
    <dbReference type="NCBI Taxonomy" id="2825736"/>
    <lineage>
        <taxon>Viruses</taxon>
        <taxon>Duplodnaviria</taxon>
        <taxon>Heunggongvirae</taxon>
        <taxon>Uroviricota</taxon>
        <taxon>Caudoviricetes</taxon>
    </lineage>
</organism>
<evidence type="ECO:0000256" key="6">
    <source>
        <dbReference type="ARBA" id="ARBA00023136"/>
    </source>
</evidence>
<sequence>MDNEFLQTIVALLPFVILLLGFLVFKMNALRLSLYVWLLEIFAVVVFFHMPVQKTLTASVWGNITIWNGFLVLWTGQIFGQCFRSTGALNMLLNTLDQVLPSKTGKAVTLCSVVGGYLGAFNGFATYPVTIPGLVRQGIDGFRAAVGYLVYFSWSIAFVSLFIAATIASSVTKLPIEGIVQTMGLLTLPMIIVSVVGFFKILDFDLKNSDNRNIACLTIAANMSAVILFTQIFPRLYILTLIAAATLSFLFLWLYSKKGATYINTSNDKEIISKKLAFKAFLPLIVGSIIVIIFSYPLKAIMAKTAFKLSLWGYAPVSINLINTPGTYILITALLCYVFAIKKTSTFTADFIIASKRGLPSLITLFLGGAMVNLMLDTGQITLLARHMTQWGSSVYGLLLSGLGFLAGMAFGQGIPACAMFSKMQMASSEMLHVNASVLAGLAAMVTMGPANPLKPSLLQFTSSLANITNRDSDMFNLAFKWQLIQLFIICVMSLFII</sequence>
<dbReference type="EMBL" id="BK015362">
    <property type="protein sequence ID" value="DAE03266.1"/>
    <property type="molecule type" value="Genomic_DNA"/>
</dbReference>
<feature type="transmembrane region" description="Helical" evidence="7">
    <location>
        <begin position="236"/>
        <end position="255"/>
    </location>
</feature>
<feature type="transmembrane region" description="Helical" evidence="7">
    <location>
        <begin position="317"/>
        <end position="339"/>
    </location>
</feature>
<evidence type="ECO:0000256" key="5">
    <source>
        <dbReference type="ARBA" id="ARBA00022989"/>
    </source>
</evidence>
<dbReference type="GO" id="GO:0015295">
    <property type="term" value="F:solute:proton symporter activity"/>
    <property type="evidence" value="ECO:0007669"/>
    <property type="project" value="TreeGrafter"/>
</dbReference>
<dbReference type="PANTHER" id="PTHR30003:SF0">
    <property type="entry name" value="GLYCOLATE PERMEASE GLCA-RELATED"/>
    <property type="match status" value="1"/>
</dbReference>
<protein>
    <submittedName>
        <fullName evidence="8">L-lactate permease</fullName>
    </submittedName>
</protein>
<feature type="transmembrane region" description="Helical" evidence="7">
    <location>
        <begin position="214"/>
        <end position="230"/>
    </location>
</feature>
<evidence type="ECO:0000256" key="1">
    <source>
        <dbReference type="ARBA" id="ARBA00004651"/>
    </source>
</evidence>
<feature type="transmembrane region" description="Helical" evidence="7">
    <location>
        <begin position="179"/>
        <end position="202"/>
    </location>
</feature>
<feature type="transmembrane region" description="Helical" evidence="7">
    <location>
        <begin position="146"/>
        <end position="167"/>
    </location>
</feature>
<evidence type="ECO:0000256" key="3">
    <source>
        <dbReference type="ARBA" id="ARBA00022475"/>
    </source>
</evidence>
<keyword evidence="6 7" id="KW-0472">Membrane</keyword>
<feature type="transmembrane region" description="Helical" evidence="7">
    <location>
        <begin position="432"/>
        <end position="451"/>
    </location>
</feature>
<feature type="transmembrane region" description="Helical" evidence="7">
    <location>
        <begin position="359"/>
        <end position="376"/>
    </location>
</feature>
<feature type="transmembrane region" description="Helical" evidence="7">
    <location>
        <begin position="479"/>
        <end position="497"/>
    </location>
</feature>
<evidence type="ECO:0000256" key="4">
    <source>
        <dbReference type="ARBA" id="ARBA00022692"/>
    </source>
</evidence>
<feature type="transmembrane region" description="Helical" evidence="7">
    <location>
        <begin position="32"/>
        <end position="52"/>
    </location>
</feature>
<dbReference type="InterPro" id="IPR003804">
    <property type="entry name" value="Lactate_perm"/>
</dbReference>
<dbReference type="PANTHER" id="PTHR30003">
    <property type="entry name" value="L-LACTATE PERMEASE"/>
    <property type="match status" value="1"/>
</dbReference>
<dbReference type="Pfam" id="PF02652">
    <property type="entry name" value="Lactate_perm"/>
    <property type="match status" value="1"/>
</dbReference>
<feature type="transmembrane region" description="Helical" evidence="7">
    <location>
        <begin position="276"/>
        <end position="297"/>
    </location>
</feature>
<feature type="transmembrane region" description="Helical" evidence="7">
    <location>
        <begin position="396"/>
        <end position="420"/>
    </location>
</feature>
<comment type="subcellular location">
    <subcellularLocation>
        <location evidence="1">Cell membrane</location>
        <topology evidence="1">Multi-pass membrane protein</topology>
    </subcellularLocation>
</comment>
<dbReference type="GO" id="GO:0005886">
    <property type="term" value="C:plasma membrane"/>
    <property type="evidence" value="ECO:0007669"/>
    <property type="project" value="UniProtKB-SubCell"/>
</dbReference>